<dbReference type="InterPro" id="IPR036259">
    <property type="entry name" value="MFS_trans_sf"/>
</dbReference>
<keyword evidence="7 8" id="KW-0472">Membrane</keyword>
<evidence type="ECO:0000256" key="6">
    <source>
        <dbReference type="ARBA" id="ARBA00022989"/>
    </source>
</evidence>
<organism evidence="10 11">
    <name type="scientific">Paenibacillus barcinonensis</name>
    <dbReference type="NCBI Taxonomy" id="198119"/>
    <lineage>
        <taxon>Bacteria</taxon>
        <taxon>Bacillati</taxon>
        <taxon>Bacillota</taxon>
        <taxon>Bacilli</taxon>
        <taxon>Bacillales</taxon>
        <taxon>Paenibacillaceae</taxon>
        <taxon>Paenibacillus</taxon>
    </lineage>
</organism>
<protein>
    <submittedName>
        <fullName evidence="10">MFS transporter</fullName>
    </submittedName>
</protein>
<dbReference type="CDD" id="cd17329">
    <property type="entry name" value="MFS_MdtH_MDR_like"/>
    <property type="match status" value="1"/>
</dbReference>
<evidence type="ECO:0000256" key="2">
    <source>
        <dbReference type="ARBA" id="ARBA00007520"/>
    </source>
</evidence>
<feature type="transmembrane region" description="Helical" evidence="8">
    <location>
        <begin position="220"/>
        <end position="238"/>
    </location>
</feature>
<name>A0ABX6PYQ1_PAEBA</name>
<evidence type="ECO:0000259" key="9">
    <source>
        <dbReference type="PROSITE" id="PS50850"/>
    </source>
</evidence>
<evidence type="ECO:0000313" key="10">
    <source>
        <dbReference type="EMBL" id="QKS54982.1"/>
    </source>
</evidence>
<feature type="transmembrane region" description="Helical" evidence="8">
    <location>
        <begin position="347"/>
        <end position="368"/>
    </location>
</feature>
<dbReference type="Proteomes" id="UP000509327">
    <property type="component" value="Chromosome"/>
</dbReference>
<keyword evidence="11" id="KW-1185">Reference proteome</keyword>
<dbReference type="PANTHER" id="PTHR43414:SF1">
    <property type="entry name" value="PEPTIDE PERMEASE"/>
    <property type="match status" value="1"/>
</dbReference>
<keyword evidence="6 8" id="KW-1133">Transmembrane helix</keyword>
<dbReference type="Gene3D" id="1.20.1250.20">
    <property type="entry name" value="MFS general substrate transporter like domains"/>
    <property type="match status" value="1"/>
</dbReference>
<accession>A0ABX6PYQ1</accession>
<evidence type="ECO:0000256" key="5">
    <source>
        <dbReference type="ARBA" id="ARBA00022692"/>
    </source>
</evidence>
<feature type="domain" description="Major facilitator superfamily (MFS) profile" evidence="9">
    <location>
        <begin position="16"/>
        <end position="403"/>
    </location>
</feature>
<evidence type="ECO:0000256" key="1">
    <source>
        <dbReference type="ARBA" id="ARBA00004651"/>
    </source>
</evidence>
<comment type="similarity">
    <text evidence="2">Belongs to the major facilitator superfamily. TCR/Tet family.</text>
</comment>
<proteinExistence type="inferred from homology"/>
<dbReference type="SUPFAM" id="SSF103473">
    <property type="entry name" value="MFS general substrate transporter"/>
    <property type="match status" value="1"/>
</dbReference>
<dbReference type="PROSITE" id="PS50850">
    <property type="entry name" value="MFS"/>
    <property type="match status" value="1"/>
</dbReference>
<dbReference type="Pfam" id="PF07690">
    <property type="entry name" value="MFS_1"/>
    <property type="match status" value="1"/>
</dbReference>
<feature type="transmembrane region" description="Helical" evidence="8">
    <location>
        <begin position="82"/>
        <end position="98"/>
    </location>
</feature>
<dbReference type="InterPro" id="IPR011701">
    <property type="entry name" value="MFS"/>
</dbReference>
<feature type="transmembrane region" description="Helical" evidence="8">
    <location>
        <begin position="16"/>
        <end position="42"/>
    </location>
</feature>
<gene>
    <name evidence="10" type="ORF">HUB98_00730</name>
</gene>
<feature type="transmembrane region" description="Helical" evidence="8">
    <location>
        <begin position="258"/>
        <end position="278"/>
    </location>
</feature>
<dbReference type="InterPro" id="IPR005829">
    <property type="entry name" value="Sugar_transporter_CS"/>
</dbReference>
<feature type="transmembrane region" description="Helical" evidence="8">
    <location>
        <begin position="104"/>
        <end position="121"/>
    </location>
</feature>
<reference evidence="10 11" key="1">
    <citation type="submission" date="2020-06" db="EMBL/GenBank/DDBJ databases">
        <title>Complete genome of Paenibacillus barcinonensis KACC11450.</title>
        <authorList>
            <person name="Kim M."/>
            <person name="Park Y.-J."/>
            <person name="Shin J.-H."/>
        </authorList>
    </citation>
    <scope>NUCLEOTIDE SEQUENCE [LARGE SCALE GENOMIC DNA]</scope>
    <source>
        <strain evidence="10 11">KACC11450</strain>
    </source>
</reference>
<dbReference type="PROSITE" id="PS00216">
    <property type="entry name" value="SUGAR_TRANSPORT_1"/>
    <property type="match status" value="1"/>
</dbReference>
<feature type="transmembrane region" description="Helical" evidence="8">
    <location>
        <begin position="54"/>
        <end position="75"/>
    </location>
</feature>
<dbReference type="InterPro" id="IPR020846">
    <property type="entry name" value="MFS_dom"/>
</dbReference>
<keyword evidence="4" id="KW-1003">Cell membrane</keyword>
<dbReference type="PANTHER" id="PTHR43414">
    <property type="entry name" value="MULTIDRUG RESISTANCE PROTEIN MDTG"/>
    <property type="match status" value="1"/>
</dbReference>
<evidence type="ECO:0000256" key="7">
    <source>
        <dbReference type="ARBA" id="ARBA00023136"/>
    </source>
</evidence>
<feature type="transmembrane region" description="Helical" evidence="8">
    <location>
        <begin position="142"/>
        <end position="163"/>
    </location>
</feature>
<sequence>MGDMKMKTYLKQIHPLAWTIIIGTMFGRLVTSMSIPFLSIYLTRVLEATPTQTGVTVAVSSLAGVLVSFYGGYISDRIGRKIVMLVSVFSWAAVFFIFSIAEHLWVFFVANTLNGLCRAVFEPTSRALLSDITSPQNKLLVFNLRYAAINLGVVFGPIIGFQLGSSESTFPFVISGLVYIVYGLILYLQFRLHHANLPVRLEVIAPRLREALMTTGRDRVFLPVLIGTTFCVLGYGHFSSTLAQYLARSPVFENGGQLFSYMLSLNAVTVLVVQYPLVRTFRNAPPLIPLISGNLLVASSLLLFGVAQGIVLMMVSVILFTIGEVLLFTMMDMLIDRIAKPEWKGTYFGTIGFNNIGNVVAPVMGGLLLSQFGAADGLSVFIPIALTTAIGVPFLLIAHKRLVIREKQHTESVQMGA</sequence>
<keyword evidence="5 8" id="KW-0812">Transmembrane</keyword>
<evidence type="ECO:0000256" key="4">
    <source>
        <dbReference type="ARBA" id="ARBA00022475"/>
    </source>
</evidence>
<feature type="transmembrane region" description="Helical" evidence="8">
    <location>
        <begin position="287"/>
        <end position="304"/>
    </location>
</feature>
<evidence type="ECO:0000313" key="11">
    <source>
        <dbReference type="Proteomes" id="UP000509327"/>
    </source>
</evidence>
<feature type="transmembrane region" description="Helical" evidence="8">
    <location>
        <begin position="310"/>
        <end position="335"/>
    </location>
</feature>
<dbReference type="InterPro" id="IPR001958">
    <property type="entry name" value="Tet-R_TetA/multi-R_MdtG-like"/>
</dbReference>
<dbReference type="EMBL" id="CP054614">
    <property type="protein sequence ID" value="QKS54982.1"/>
    <property type="molecule type" value="Genomic_DNA"/>
</dbReference>
<evidence type="ECO:0000256" key="8">
    <source>
        <dbReference type="SAM" id="Phobius"/>
    </source>
</evidence>
<feature type="transmembrane region" description="Helical" evidence="8">
    <location>
        <begin position="169"/>
        <end position="190"/>
    </location>
</feature>
<comment type="subcellular location">
    <subcellularLocation>
        <location evidence="1">Cell membrane</location>
        <topology evidence="1">Multi-pass membrane protein</topology>
    </subcellularLocation>
</comment>
<dbReference type="PRINTS" id="PR01035">
    <property type="entry name" value="TCRTETA"/>
</dbReference>
<keyword evidence="3" id="KW-0813">Transport</keyword>
<feature type="transmembrane region" description="Helical" evidence="8">
    <location>
        <begin position="380"/>
        <end position="398"/>
    </location>
</feature>
<evidence type="ECO:0000256" key="3">
    <source>
        <dbReference type="ARBA" id="ARBA00022448"/>
    </source>
</evidence>